<evidence type="ECO:0000256" key="1">
    <source>
        <dbReference type="SAM" id="Phobius"/>
    </source>
</evidence>
<organism evidence="2 3">
    <name type="scientific">Gracilibacillus halotolerans</name>
    <dbReference type="NCBI Taxonomy" id="74386"/>
    <lineage>
        <taxon>Bacteria</taxon>
        <taxon>Bacillati</taxon>
        <taxon>Bacillota</taxon>
        <taxon>Bacilli</taxon>
        <taxon>Bacillales</taxon>
        <taxon>Bacillaceae</taxon>
        <taxon>Gracilibacillus</taxon>
    </lineage>
</organism>
<gene>
    <name evidence="2" type="ORF">GGQ92_002338</name>
</gene>
<reference evidence="2 3" key="1">
    <citation type="submission" date="2020-08" db="EMBL/GenBank/DDBJ databases">
        <title>Genomic Encyclopedia of Type Strains, Phase IV (KMG-IV): sequencing the most valuable type-strain genomes for metagenomic binning, comparative biology and taxonomic classification.</title>
        <authorList>
            <person name="Goeker M."/>
        </authorList>
    </citation>
    <scope>NUCLEOTIDE SEQUENCE [LARGE SCALE GENOMIC DNA]</scope>
    <source>
        <strain evidence="2 3">DSM 11805</strain>
    </source>
</reference>
<feature type="transmembrane region" description="Helical" evidence="1">
    <location>
        <begin position="152"/>
        <end position="174"/>
    </location>
</feature>
<dbReference type="EMBL" id="JACHON010000013">
    <property type="protein sequence ID" value="MBB6513526.1"/>
    <property type="molecule type" value="Genomic_DNA"/>
</dbReference>
<keyword evidence="1" id="KW-0812">Transmembrane</keyword>
<feature type="transmembrane region" description="Helical" evidence="1">
    <location>
        <begin position="75"/>
        <end position="93"/>
    </location>
</feature>
<dbReference type="AlphaFoldDB" id="A0A841RQ77"/>
<name>A0A841RQ77_9BACI</name>
<keyword evidence="1" id="KW-1133">Transmembrane helix</keyword>
<feature type="transmembrane region" description="Helical" evidence="1">
    <location>
        <begin position="20"/>
        <end position="41"/>
    </location>
</feature>
<dbReference type="Proteomes" id="UP000572212">
    <property type="component" value="Unassembled WGS sequence"/>
</dbReference>
<dbReference type="RefSeq" id="WP_184248870.1">
    <property type="nucleotide sequence ID" value="NZ_BAAACU010000005.1"/>
</dbReference>
<evidence type="ECO:0000313" key="3">
    <source>
        <dbReference type="Proteomes" id="UP000572212"/>
    </source>
</evidence>
<dbReference type="GO" id="GO:0140359">
    <property type="term" value="F:ABC-type transporter activity"/>
    <property type="evidence" value="ECO:0007669"/>
    <property type="project" value="InterPro"/>
</dbReference>
<feature type="transmembrane region" description="Helical" evidence="1">
    <location>
        <begin position="122"/>
        <end position="140"/>
    </location>
</feature>
<sequence length="258" mass="28929">MQWMTIFKKELLGDWRSMKWIWVPLVFILLCIMDPLMTYFMPRILDSVGGMPEGAVIEFPEVPPTEAIMMSLTELSMFGSLLIAAITMSVIAGERKSGVAELILVKPVNYFSYITSKWAAKLFLIFISYSLGMLASWYYVDLLFGGLSAERFFGLFIFYFIWLIFTVTVAIFYNTIFKRPGIVLAASVGTYIALSILAQVFANRSPWFPNNISSHIRSLMASGEVSSDLWIAAGVTVGISIILLIASNFSLRKAELAE</sequence>
<keyword evidence="1" id="KW-0472">Membrane</keyword>
<protein>
    <submittedName>
        <fullName evidence="2">ABC-2 type transport system permease protein</fullName>
    </submittedName>
</protein>
<dbReference type="GO" id="GO:0005886">
    <property type="term" value="C:plasma membrane"/>
    <property type="evidence" value="ECO:0007669"/>
    <property type="project" value="UniProtKB-SubCell"/>
</dbReference>
<feature type="transmembrane region" description="Helical" evidence="1">
    <location>
        <begin position="229"/>
        <end position="251"/>
    </location>
</feature>
<dbReference type="Pfam" id="PF12679">
    <property type="entry name" value="ABC2_membrane_2"/>
    <property type="match status" value="1"/>
</dbReference>
<evidence type="ECO:0000313" key="2">
    <source>
        <dbReference type="EMBL" id="MBB6513526.1"/>
    </source>
</evidence>
<keyword evidence="3" id="KW-1185">Reference proteome</keyword>
<accession>A0A841RQ77</accession>
<proteinExistence type="predicted"/>
<comment type="caution">
    <text evidence="2">The sequence shown here is derived from an EMBL/GenBank/DDBJ whole genome shotgun (WGS) entry which is preliminary data.</text>
</comment>
<feature type="transmembrane region" description="Helical" evidence="1">
    <location>
        <begin position="181"/>
        <end position="202"/>
    </location>
</feature>